<dbReference type="InterPro" id="IPR008974">
    <property type="entry name" value="TRAF-like"/>
</dbReference>
<dbReference type="Gene3D" id="2.60.210.10">
    <property type="entry name" value="Apoptosis, Tumor Necrosis Factor Receptor Associated Protein 2, Chain A"/>
    <property type="match status" value="1"/>
</dbReference>
<reference evidence="1" key="1">
    <citation type="submission" date="2023-10" db="EMBL/GenBank/DDBJ databases">
        <title>Genome assembly of Pristionchus species.</title>
        <authorList>
            <person name="Yoshida K."/>
            <person name="Sommer R.J."/>
        </authorList>
    </citation>
    <scope>NUCLEOTIDE SEQUENCE</scope>
    <source>
        <strain evidence="1">RS5133</strain>
    </source>
</reference>
<evidence type="ECO:0000313" key="1">
    <source>
        <dbReference type="EMBL" id="GMT29869.1"/>
    </source>
</evidence>
<dbReference type="EMBL" id="BTSY01000005">
    <property type="protein sequence ID" value="GMT29869.1"/>
    <property type="molecule type" value="Genomic_DNA"/>
</dbReference>
<name>A0AAV5WCY3_9BILA</name>
<organism evidence="1 2">
    <name type="scientific">Pristionchus fissidentatus</name>
    <dbReference type="NCBI Taxonomy" id="1538716"/>
    <lineage>
        <taxon>Eukaryota</taxon>
        <taxon>Metazoa</taxon>
        <taxon>Ecdysozoa</taxon>
        <taxon>Nematoda</taxon>
        <taxon>Chromadorea</taxon>
        <taxon>Rhabditida</taxon>
        <taxon>Rhabditina</taxon>
        <taxon>Diplogasteromorpha</taxon>
        <taxon>Diplogasteroidea</taxon>
        <taxon>Neodiplogasteridae</taxon>
        <taxon>Pristionchus</taxon>
    </lineage>
</organism>
<dbReference type="AlphaFoldDB" id="A0AAV5WCY3"/>
<keyword evidence="2" id="KW-1185">Reference proteome</keyword>
<dbReference type="Proteomes" id="UP001432322">
    <property type="component" value="Unassembled WGS sequence"/>
</dbReference>
<feature type="non-terminal residue" evidence="1">
    <location>
        <position position="1"/>
    </location>
</feature>
<dbReference type="CDD" id="cd00121">
    <property type="entry name" value="MATH"/>
    <property type="match status" value="1"/>
</dbReference>
<proteinExistence type="predicted"/>
<sequence length="99" mass="11260">AMTAGGSDERSDGTIDWKVNDILNWTTKESPVVEICGIPWMLKARTEKLDDEETLRLELYVNWISESNLWRCAAALIFSLVNIDPAKSLTERVKLQFDS</sequence>
<accession>A0AAV5WCY3</accession>
<feature type="non-terminal residue" evidence="1">
    <location>
        <position position="99"/>
    </location>
</feature>
<evidence type="ECO:0000313" key="2">
    <source>
        <dbReference type="Proteomes" id="UP001432322"/>
    </source>
</evidence>
<gene>
    <name evidence="1" type="ORF">PFISCL1PPCAC_21166</name>
</gene>
<comment type="caution">
    <text evidence="1">The sequence shown here is derived from an EMBL/GenBank/DDBJ whole genome shotgun (WGS) entry which is preliminary data.</text>
</comment>
<protein>
    <submittedName>
        <fullName evidence="1">Uncharacterized protein</fullName>
    </submittedName>
</protein>
<dbReference type="InterPro" id="IPR002083">
    <property type="entry name" value="MATH/TRAF_dom"/>
</dbReference>